<dbReference type="Proteomes" id="UP001303046">
    <property type="component" value="Unassembled WGS sequence"/>
</dbReference>
<name>A0ABR1DPL9_NECAM</name>
<keyword evidence="5" id="KW-0067">ATP-binding</keyword>
<keyword evidence="4" id="KW-0418">Kinase</keyword>
<evidence type="ECO:0000259" key="7">
    <source>
        <dbReference type="PROSITE" id="PS50011"/>
    </source>
</evidence>
<feature type="region of interest" description="Disordered" evidence="6">
    <location>
        <begin position="15"/>
        <end position="90"/>
    </location>
</feature>
<sequence>MYWNTFLRLLNNSKDNTCSQSMEHSKSKSAGRRSGSKERRRKLDKVKKKRRKNVKEKSQRIDRSIEREEKSTTKSFQSQEQEFPPEDRKSQVICQQQVDCIEIEGVIYFKGRKLAKGGSGSVWHVTRKDNGMKFALKEASLKRNGAIYRGEVERLQALSGAPHIIALVAHDFLSSEMILRMVLELGEIDLECEMKQKGKFDKETTRSFALQIAKGIKEMHDRSILHLDMKLANVVVIQGVLKIIDLGLSATLSDKEDFIIRNFMFGSNRPPEQIVPQSDGTYKLTKKVDIWGFGIVVYQMTYGRRPFTEHPEKTMMAILDPNVRIQHDIGADPVITEFLEMCTVREVEKRATIDQLLEHQYLAEVATPQRVFTPGPRGTAGISTIKKSCVTASAESDASRVPPTASLEACSVGECPTQEQI</sequence>
<gene>
    <name evidence="8" type="primary">Necator_chrIV.g16640</name>
    <name evidence="8" type="ORF">RB195_003343</name>
</gene>
<dbReference type="EMBL" id="JAVFWL010000004">
    <property type="protein sequence ID" value="KAK6751861.1"/>
    <property type="molecule type" value="Genomic_DNA"/>
</dbReference>
<evidence type="ECO:0000256" key="4">
    <source>
        <dbReference type="ARBA" id="ARBA00022777"/>
    </source>
</evidence>
<dbReference type="PROSITE" id="PS00108">
    <property type="entry name" value="PROTEIN_KINASE_ST"/>
    <property type="match status" value="1"/>
</dbReference>
<dbReference type="SUPFAM" id="SSF56112">
    <property type="entry name" value="Protein kinase-like (PK-like)"/>
    <property type="match status" value="1"/>
</dbReference>
<dbReference type="InterPro" id="IPR011009">
    <property type="entry name" value="Kinase-like_dom_sf"/>
</dbReference>
<dbReference type="Gene3D" id="1.10.510.10">
    <property type="entry name" value="Transferase(Phosphotransferase) domain 1"/>
    <property type="match status" value="1"/>
</dbReference>
<evidence type="ECO:0000313" key="9">
    <source>
        <dbReference type="Proteomes" id="UP001303046"/>
    </source>
</evidence>
<feature type="domain" description="Protein kinase" evidence="7">
    <location>
        <begin position="108"/>
        <end position="362"/>
    </location>
</feature>
<dbReference type="PANTHER" id="PTHR22974">
    <property type="entry name" value="MIXED LINEAGE PROTEIN KINASE"/>
    <property type="match status" value="1"/>
</dbReference>
<keyword evidence="9" id="KW-1185">Reference proteome</keyword>
<dbReference type="InterPro" id="IPR000719">
    <property type="entry name" value="Prot_kinase_dom"/>
</dbReference>
<protein>
    <recommendedName>
        <fullName evidence="7">Protein kinase domain-containing protein</fullName>
    </recommendedName>
</protein>
<evidence type="ECO:0000313" key="8">
    <source>
        <dbReference type="EMBL" id="KAK6751861.1"/>
    </source>
</evidence>
<evidence type="ECO:0000256" key="1">
    <source>
        <dbReference type="ARBA" id="ARBA00022527"/>
    </source>
</evidence>
<dbReference type="PANTHER" id="PTHR22974:SF21">
    <property type="entry name" value="DUAL SPECIFICITY PROTEIN KINASE TTK"/>
    <property type="match status" value="1"/>
</dbReference>
<organism evidence="8 9">
    <name type="scientific">Necator americanus</name>
    <name type="common">Human hookworm</name>
    <dbReference type="NCBI Taxonomy" id="51031"/>
    <lineage>
        <taxon>Eukaryota</taxon>
        <taxon>Metazoa</taxon>
        <taxon>Ecdysozoa</taxon>
        <taxon>Nematoda</taxon>
        <taxon>Chromadorea</taxon>
        <taxon>Rhabditida</taxon>
        <taxon>Rhabditina</taxon>
        <taxon>Rhabditomorpha</taxon>
        <taxon>Strongyloidea</taxon>
        <taxon>Ancylostomatidae</taxon>
        <taxon>Bunostominae</taxon>
        <taxon>Necator</taxon>
    </lineage>
</organism>
<evidence type="ECO:0000256" key="5">
    <source>
        <dbReference type="ARBA" id="ARBA00022840"/>
    </source>
</evidence>
<keyword evidence="3" id="KW-0547">Nucleotide-binding</keyword>
<dbReference type="PROSITE" id="PS50011">
    <property type="entry name" value="PROTEIN_KINASE_DOM"/>
    <property type="match status" value="1"/>
</dbReference>
<dbReference type="InterPro" id="IPR008271">
    <property type="entry name" value="Ser/Thr_kinase_AS"/>
</dbReference>
<feature type="compositionally biased region" description="Basic and acidic residues" evidence="6">
    <location>
        <begin position="55"/>
        <end position="72"/>
    </location>
</feature>
<evidence type="ECO:0000256" key="2">
    <source>
        <dbReference type="ARBA" id="ARBA00022679"/>
    </source>
</evidence>
<dbReference type="Pfam" id="PF00069">
    <property type="entry name" value="Pkinase"/>
    <property type="match status" value="1"/>
</dbReference>
<comment type="caution">
    <text evidence="8">The sequence shown here is derived from an EMBL/GenBank/DDBJ whole genome shotgun (WGS) entry which is preliminary data.</text>
</comment>
<accession>A0ABR1DPL9</accession>
<dbReference type="SMART" id="SM00220">
    <property type="entry name" value="S_TKc"/>
    <property type="match status" value="1"/>
</dbReference>
<evidence type="ECO:0000256" key="6">
    <source>
        <dbReference type="SAM" id="MobiDB-lite"/>
    </source>
</evidence>
<dbReference type="Gene3D" id="3.30.200.20">
    <property type="entry name" value="Phosphorylase Kinase, domain 1"/>
    <property type="match status" value="1"/>
</dbReference>
<feature type="compositionally biased region" description="Basic residues" evidence="6">
    <location>
        <begin position="38"/>
        <end position="54"/>
    </location>
</feature>
<keyword evidence="2" id="KW-0808">Transferase</keyword>
<reference evidence="8 9" key="1">
    <citation type="submission" date="2023-08" db="EMBL/GenBank/DDBJ databases">
        <title>A Necator americanus chromosomal reference genome.</title>
        <authorList>
            <person name="Ilik V."/>
            <person name="Petrzelkova K.J."/>
            <person name="Pardy F."/>
            <person name="Fuh T."/>
            <person name="Niatou-Singa F.S."/>
            <person name="Gouil Q."/>
            <person name="Baker L."/>
            <person name="Ritchie M.E."/>
            <person name="Jex A.R."/>
            <person name="Gazzola D."/>
            <person name="Li H."/>
            <person name="Toshio Fujiwara R."/>
            <person name="Zhan B."/>
            <person name="Aroian R.V."/>
            <person name="Pafco B."/>
            <person name="Schwarz E.M."/>
        </authorList>
    </citation>
    <scope>NUCLEOTIDE SEQUENCE [LARGE SCALE GENOMIC DNA]</scope>
    <source>
        <strain evidence="8 9">Aroian</strain>
        <tissue evidence="8">Whole animal</tissue>
    </source>
</reference>
<evidence type="ECO:0000256" key="3">
    <source>
        <dbReference type="ARBA" id="ARBA00022741"/>
    </source>
</evidence>
<keyword evidence="1" id="KW-0723">Serine/threonine-protein kinase</keyword>
<proteinExistence type="predicted"/>